<evidence type="ECO:0000313" key="2">
    <source>
        <dbReference type="EMBL" id="MCZ0691014.1"/>
    </source>
</evidence>
<comment type="caution">
    <text evidence="2">The sequence shown here is derived from an EMBL/GenBank/DDBJ whole genome shotgun (WGS) entry which is preliminary data.</text>
</comment>
<evidence type="ECO:0000256" key="1">
    <source>
        <dbReference type="SAM" id="Phobius"/>
    </source>
</evidence>
<feature type="transmembrane region" description="Helical" evidence="1">
    <location>
        <begin position="58"/>
        <end position="78"/>
    </location>
</feature>
<keyword evidence="1" id="KW-1133">Transmembrane helix</keyword>
<dbReference type="EMBL" id="JAPRBD010000035">
    <property type="protein sequence ID" value="MCZ0691014.1"/>
    <property type="molecule type" value="Genomic_DNA"/>
</dbReference>
<keyword evidence="1" id="KW-0472">Membrane</keyword>
<dbReference type="Proteomes" id="UP001076974">
    <property type="component" value="Unassembled WGS sequence"/>
</dbReference>
<gene>
    <name evidence="2" type="ORF">OZZ16_14150</name>
</gene>
<dbReference type="AlphaFoldDB" id="A0AAJ1LKR7"/>
<dbReference type="RefSeq" id="WP_268806794.1">
    <property type="nucleotide sequence ID" value="NZ_JAPRBD010000035.1"/>
</dbReference>
<reference evidence="2" key="1">
    <citation type="submission" date="2022-11" db="EMBL/GenBank/DDBJ databases">
        <title>Temperate bacteriophages infecting mucin-degrading bacterium Ruminococcus gnavus from the human gut.</title>
        <authorList>
            <person name="Buttimer C."/>
        </authorList>
    </citation>
    <scope>NUCLEOTIDE SEQUENCE</scope>
    <source>
        <strain evidence="2">CCUG 52279</strain>
    </source>
</reference>
<sequence>MKLKKRLENLERKSFYYDYITRKYVSDKNLFDEFDKIDSEFRISELEKRADKKSTCPLRIILILAISALMLLVVQLFLKFRQSSH</sequence>
<keyword evidence="1" id="KW-0812">Transmembrane</keyword>
<evidence type="ECO:0000313" key="3">
    <source>
        <dbReference type="Proteomes" id="UP001076974"/>
    </source>
</evidence>
<proteinExistence type="predicted"/>
<protein>
    <submittedName>
        <fullName evidence="2">Uncharacterized protein</fullName>
    </submittedName>
</protein>
<organism evidence="2 3">
    <name type="scientific">Mediterraneibacter gnavus</name>
    <name type="common">Ruminococcus gnavus</name>
    <dbReference type="NCBI Taxonomy" id="33038"/>
    <lineage>
        <taxon>Bacteria</taxon>
        <taxon>Bacillati</taxon>
        <taxon>Bacillota</taxon>
        <taxon>Clostridia</taxon>
        <taxon>Lachnospirales</taxon>
        <taxon>Lachnospiraceae</taxon>
        <taxon>Mediterraneibacter</taxon>
    </lineage>
</organism>
<accession>A0AAJ1LKR7</accession>
<name>A0AAJ1LKR7_MEDGN</name>